<dbReference type="InterPro" id="IPR000847">
    <property type="entry name" value="LysR_HTH_N"/>
</dbReference>
<dbReference type="Gene3D" id="1.10.10.10">
    <property type="entry name" value="Winged helix-like DNA-binding domain superfamily/Winged helix DNA-binding domain"/>
    <property type="match status" value="1"/>
</dbReference>
<dbReference type="Gene3D" id="3.40.190.10">
    <property type="entry name" value="Periplasmic binding protein-like II"/>
    <property type="match status" value="2"/>
</dbReference>
<evidence type="ECO:0000256" key="2">
    <source>
        <dbReference type="ARBA" id="ARBA00023015"/>
    </source>
</evidence>
<comment type="caution">
    <text evidence="6">The sequence shown here is derived from an EMBL/GenBank/DDBJ whole genome shotgun (WGS) entry which is preliminary data.</text>
</comment>
<protein>
    <submittedName>
        <fullName evidence="6">LysR family transcriptional regulator</fullName>
    </submittedName>
</protein>
<dbReference type="PROSITE" id="PS50931">
    <property type="entry name" value="HTH_LYSR"/>
    <property type="match status" value="1"/>
</dbReference>
<keyword evidence="2" id="KW-0805">Transcription regulation</keyword>
<comment type="similarity">
    <text evidence="1">Belongs to the LysR transcriptional regulatory family.</text>
</comment>
<reference evidence="6 7" key="1">
    <citation type="submission" date="2019-03" db="EMBL/GenBank/DDBJ databases">
        <title>Paraburkholderia sp. isolated from native Mimosa gymnas in Guartela State Park, Brazil.</title>
        <authorList>
            <person name="Paulitsch F."/>
            <person name="Hungria M."/>
            <person name="Delamuta J.R.M."/>
            <person name="Ribeiro R.A."/>
            <person name="Dall'Agnol R."/>
            <person name="Silva J.S.B."/>
        </authorList>
    </citation>
    <scope>NUCLEOTIDE SEQUENCE [LARGE SCALE GENOMIC DNA]</scope>
    <source>
        <strain evidence="6 7">CNPSo 3008</strain>
    </source>
</reference>
<dbReference type="Pfam" id="PF00126">
    <property type="entry name" value="HTH_1"/>
    <property type="match status" value="1"/>
</dbReference>
<evidence type="ECO:0000256" key="1">
    <source>
        <dbReference type="ARBA" id="ARBA00009437"/>
    </source>
</evidence>
<keyword evidence="3" id="KW-0238">DNA-binding</keyword>
<dbReference type="PANTHER" id="PTHR30118">
    <property type="entry name" value="HTH-TYPE TRANSCRIPTIONAL REGULATOR LEUO-RELATED"/>
    <property type="match status" value="1"/>
</dbReference>
<evidence type="ECO:0000313" key="6">
    <source>
        <dbReference type="EMBL" id="TDG05703.1"/>
    </source>
</evidence>
<evidence type="ECO:0000256" key="3">
    <source>
        <dbReference type="ARBA" id="ARBA00023125"/>
    </source>
</evidence>
<dbReference type="PANTHER" id="PTHR30118:SF15">
    <property type="entry name" value="TRANSCRIPTIONAL REGULATORY PROTEIN"/>
    <property type="match status" value="1"/>
</dbReference>
<dbReference type="InterPro" id="IPR036390">
    <property type="entry name" value="WH_DNA-bd_sf"/>
</dbReference>
<dbReference type="AlphaFoldDB" id="A0A4R5L9K1"/>
<name>A0A4R5L9K1_9BURK</name>
<dbReference type="Pfam" id="PF03466">
    <property type="entry name" value="LysR_substrate"/>
    <property type="match status" value="1"/>
</dbReference>
<organism evidence="6 7">
    <name type="scientific">Paraburkholderia guartelaensis</name>
    <dbReference type="NCBI Taxonomy" id="2546446"/>
    <lineage>
        <taxon>Bacteria</taxon>
        <taxon>Pseudomonadati</taxon>
        <taxon>Pseudomonadota</taxon>
        <taxon>Betaproteobacteria</taxon>
        <taxon>Burkholderiales</taxon>
        <taxon>Burkholderiaceae</taxon>
        <taxon>Paraburkholderia</taxon>
    </lineage>
</organism>
<evidence type="ECO:0000259" key="5">
    <source>
        <dbReference type="PROSITE" id="PS50931"/>
    </source>
</evidence>
<dbReference type="InterPro" id="IPR036388">
    <property type="entry name" value="WH-like_DNA-bd_sf"/>
</dbReference>
<dbReference type="Proteomes" id="UP000295606">
    <property type="component" value="Unassembled WGS sequence"/>
</dbReference>
<dbReference type="InterPro" id="IPR005119">
    <property type="entry name" value="LysR_subst-bd"/>
</dbReference>
<proteinExistence type="inferred from homology"/>
<feature type="domain" description="HTH lysR-type" evidence="5">
    <location>
        <begin position="18"/>
        <end position="77"/>
    </location>
</feature>
<dbReference type="EMBL" id="SMOD01000019">
    <property type="protein sequence ID" value="TDG05703.1"/>
    <property type="molecule type" value="Genomic_DNA"/>
</dbReference>
<dbReference type="SUPFAM" id="SSF46785">
    <property type="entry name" value="Winged helix' DNA-binding domain"/>
    <property type="match status" value="1"/>
</dbReference>
<keyword evidence="4" id="KW-0804">Transcription</keyword>
<accession>A0A4R5L9K1</accession>
<dbReference type="RefSeq" id="WP_133185252.1">
    <property type="nucleotide sequence ID" value="NZ_SMOD01000019.1"/>
</dbReference>
<dbReference type="GO" id="GO:0003677">
    <property type="term" value="F:DNA binding"/>
    <property type="evidence" value="ECO:0007669"/>
    <property type="project" value="UniProtKB-KW"/>
</dbReference>
<dbReference type="PRINTS" id="PR00039">
    <property type="entry name" value="HTHLYSR"/>
</dbReference>
<evidence type="ECO:0000313" key="7">
    <source>
        <dbReference type="Proteomes" id="UP000295606"/>
    </source>
</evidence>
<sequence length="322" mass="35480">MKSIVDIPPITVIDLSGIDLNLLVSLDALLAELNVTRAAARLNLTQPAVSAQLARLRQLFDDPLLLPAANGRGMTPTARALELMEPLHAALKTLETVVRRESAFDPLTGTRRFVVAASDQCVAVLGLPLMIEWPRLAGPGLQLAFIAVESGSLAERFERGEIDLLLGSAQQVPPTLKARKLYDERFVVAQRKGHPRGTAPFDLDSYCALEHVLVSTSGASFFGFMDEHLEALGRRRRVAHSVQHFTLVPEVLARTDYVATLPYRLIARYQDRVDLFELPFEARGFSMHAAWHPRNHADPALVWLREAVAALSTGDMVSDPLE</sequence>
<evidence type="ECO:0000256" key="4">
    <source>
        <dbReference type="ARBA" id="ARBA00023163"/>
    </source>
</evidence>
<dbReference type="OrthoDB" id="8557381at2"/>
<dbReference type="SUPFAM" id="SSF53850">
    <property type="entry name" value="Periplasmic binding protein-like II"/>
    <property type="match status" value="1"/>
</dbReference>
<dbReference type="InterPro" id="IPR050389">
    <property type="entry name" value="LysR-type_TF"/>
</dbReference>
<gene>
    <name evidence="6" type="ORF">E1N52_24170</name>
</gene>
<dbReference type="GO" id="GO:0003700">
    <property type="term" value="F:DNA-binding transcription factor activity"/>
    <property type="evidence" value="ECO:0007669"/>
    <property type="project" value="InterPro"/>
</dbReference>